<dbReference type="InterPro" id="IPR049708">
    <property type="entry name" value="PP0621-like"/>
</dbReference>
<dbReference type="EMBL" id="VYGV01000001">
    <property type="protein sequence ID" value="NWF43713.1"/>
    <property type="molecule type" value="Genomic_DNA"/>
</dbReference>
<dbReference type="Proteomes" id="UP000545507">
    <property type="component" value="Unassembled WGS sequence"/>
</dbReference>
<comment type="caution">
    <text evidence="1">The sequence shown here is derived from an EMBL/GenBank/DDBJ whole genome shotgun (WGS) entry which is preliminary data.</text>
</comment>
<gene>
    <name evidence="1" type="ORF">F3K02_00335</name>
</gene>
<dbReference type="RefSeq" id="WP_177132051.1">
    <property type="nucleotide sequence ID" value="NZ_JAGPWB010000009.1"/>
</dbReference>
<organism evidence="1 2">
    <name type="scientific">Hydrogenophaga aromaticivorans</name>
    <dbReference type="NCBI Taxonomy" id="2610898"/>
    <lineage>
        <taxon>Bacteria</taxon>
        <taxon>Pseudomonadati</taxon>
        <taxon>Pseudomonadota</taxon>
        <taxon>Betaproteobacteria</taxon>
        <taxon>Burkholderiales</taxon>
        <taxon>Comamonadaceae</taxon>
        <taxon>Hydrogenophaga</taxon>
    </lineage>
</organism>
<protein>
    <recommendedName>
        <fullName evidence="3">Pyrimidine deaminase</fullName>
    </recommendedName>
</protein>
<proteinExistence type="predicted"/>
<accession>A0A7Y8GT51</accession>
<keyword evidence="2" id="KW-1185">Reference proteome</keyword>
<evidence type="ECO:0000313" key="1">
    <source>
        <dbReference type="EMBL" id="NWF43713.1"/>
    </source>
</evidence>
<dbReference type="NCBIfam" id="NF041023">
    <property type="entry name" value="PP0621_fam"/>
    <property type="match status" value="1"/>
</dbReference>
<evidence type="ECO:0008006" key="3">
    <source>
        <dbReference type="Google" id="ProtNLM"/>
    </source>
</evidence>
<sequence>MKFLLVLAVVLVAFWVWRNNRSQDLDRGQAPAPRKPLPPVAMVACLQCGAHLPENEAIKGPRGAYCCAEHRAQHERQGS</sequence>
<name>A0A7Y8GT51_9BURK</name>
<evidence type="ECO:0000313" key="2">
    <source>
        <dbReference type="Proteomes" id="UP000545507"/>
    </source>
</evidence>
<reference evidence="1 2" key="1">
    <citation type="submission" date="2019-09" db="EMBL/GenBank/DDBJ databases">
        <title>Hydrogenophaga aromatica sp. nov., isolated from a para-xylene-degrading enrichment culture.</title>
        <authorList>
            <person name="Tancsics A."/>
            <person name="Banerjee S."/>
        </authorList>
    </citation>
    <scope>NUCLEOTIDE SEQUENCE [LARGE SCALE GENOMIC DNA]</scope>
    <source>
        <strain evidence="1 2">D2P1</strain>
    </source>
</reference>
<dbReference type="AlphaFoldDB" id="A0A7Y8GT51"/>